<protein>
    <submittedName>
        <fullName evidence="2">Uncharacterized protein</fullName>
    </submittedName>
</protein>
<evidence type="ECO:0000313" key="3">
    <source>
        <dbReference type="Proteomes" id="UP001176941"/>
    </source>
</evidence>
<dbReference type="EMBL" id="OX460343">
    <property type="protein sequence ID" value="CAI9180058.1"/>
    <property type="molecule type" value="Genomic_DNA"/>
</dbReference>
<name>A0ABN9A2Q3_RANTA</name>
<organism evidence="2 3">
    <name type="scientific">Rangifer tarandus platyrhynchus</name>
    <name type="common">Svalbard reindeer</name>
    <dbReference type="NCBI Taxonomy" id="3082113"/>
    <lineage>
        <taxon>Eukaryota</taxon>
        <taxon>Metazoa</taxon>
        <taxon>Chordata</taxon>
        <taxon>Craniata</taxon>
        <taxon>Vertebrata</taxon>
        <taxon>Euteleostomi</taxon>
        <taxon>Mammalia</taxon>
        <taxon>Eutheria</taxon>
        <taxon>Laurasiatheria</taxon>
        <taxon>Artiodactyla</taxon>
        <taxon>Ruminantia</taxon>
        <taxon>Pecora</taxon>
        <taxon>Cervidae</taxon>
        <taxon>Odocoileinae</taxon>
        <taxon>Rangifer</taxon>
    </lineage>
</organism>
<keyword evidence="3" id="KW-1185">Reference proteome</keyword>
<feature type="region of interest" description="Disordered" evidence="1">
    <location>
        <begin position="1"/>
        <end position="56"/>
    </location>
</feature>
<accession>A0ABN9A2Q3</accession>
<evidence type="ECO:0000313" key="2">
    <source>
        <dbReference type="EMBL" id="CAI9180058.1"/>
    </source>
</evidence>
<proteinExistence type="predicted"/>
<gene>
    <name evidence="2" type="ORF">MRATA1EN1_LOCUS29020</name>
</gene>
<evidence type="ECO:0000256" key="1">
    <source>
        <dbReference type="SAM" id="MobiDB-lite"/>
    </source>
</evidence>
<dbReference type="Proteomes" id="UP001176941">
    <property type="component" value="Chromosome X"/>
</dbReference>
<sequence>MEIQGRASVKRGEGTILPEPACDEKPQSQQPARRSRERQTRTSDDGFCFQGRGGQKLQGSNASADLVMDGDGANAHLLRREATGNAALGQRGERILPPLRSPRREHRYVRIGEAGWKGFMRCIDRPFLISELLQQLRSAVLVPVRSLLLWLRACSMPDPKLGGWAGYEVSTARVTRTSDESTGVGAVSRIDRLLGENVLTERVGWPG</sequence>
<reference evidence="2" key="1">
    <citation type="submission" date="2023-04" db="EMBL/GenBank/DDBJ databases">
        <authorList>
            <consortium name="ELIXIR-Norway"/>
        </authorList>
    </citation>
    <scope>NUCLEOTIDE SEQUENCE [LARGE SCALE GENOMIC DNA]</scope>
</reference>